<dbReference type="EMBL" id="JBBPBM010000067">
    <property type="protein sequence ID" value="KAK8514466.1"/>
    <property type="molecule type" value="Genomic_DNA"/>
</dbReference>
<evidence type="ECO:0000256" key="1">
    <source>
        <dbReference type="ARBA" id="ARBA00006921"/>
    </source>
</evidence>
<feature type="transmembrane region" description="Helical" evidence="6">
    <location>
        <begin position="61"/>
        <end position="79"/>
    </location>
</feature>
<protein>
    <recommendedName>
        <fullName evidence="6">Copper transport protein</fullName>
    </recommendedName>
</protein>
<feature type="transmembrane region" description="Helical" evidence="6">
    <location>
        <begin position="91"/>
        <end position="114"/>
    </location>
</feature>
<evidence type="ECO:0000256" key="3">
    <source>
        <dbReference type="ARBA" id="ARBA00022796"/>
    </source>
</evidence>
<gene>
    <name evidence="7" type="ORF">V6N12_009172</name>
</gene>
<evidence type="ECO:0000313" key="8">
    <source>
        <dbReference type="Proteomes" id="UP001472677"/>
    </source>
</evidence>
<sequence length="161" mass="18021">MVVQPRVRSWAAYFVCNPLHKLLSISPSKIRIMKMKMGHMTLFWGKDTQDIFPGWSGRSSYLLGLIWVFLLSLMVERLSHTRFIKPGTGHVVAGLLQTLMYAIRVALAYLVMLAVMSCNVGVILASVAGYGVGFLVYGSRVFSKSEFVQYEEPSDIPPLNC</sequence>
<reference evidence="7 8" key="1">
    <citation type="journal article" date="2024" name="G3 (Bethesda)">
        <title>Genome assembly of Hibiscus sabdariffa L. provides insights into metabolisms of medicinal natural products.</title>
        <authorList>
            <person name="Kim T."/>
        </authorList>
    </citation>
    <scope>NUCLEOTIDE SEQUENCE [LARGE SCALE GENOMIC DNA]</scope>
    <source>
        <strain evidence="7">TK-2024</strain>
        <tissue evidence="7">Old leaves</tissue>
    </source>
</reference>
<accession>A0ABR2C6S1</accession>
<keyword evidence="4 6" id="KW-1133">Transmembrane helix</keyword>
<evidence type="ECO:0000313" key="7">
    <source>
        <dbReference type="EMBL" id="KAK8514466.1"/>
    </source>
</evidence>
<comment type="subcellular location">
    <subcellularLocation>
        <location evidence="6">Membrane</location>
        <topology evidence="6">Multi-pass membrane protein</topology>
    </subcellularLocation>
</comment>
<keyword evidence="6" id="KW-0813">Transport</keyword>
<evidence type="ECO:0000256" key="4">
    <source>
        <dbReference type="ARBA" id="ARBA00022989"/>
    </source>
</evidence>
<keyword evidence="5 6" id="KW-0472">Membrane</keyword>
<comment type="caution">
    <text evidence="7">The sequence shown here is derived from an EMBL/GenBank/DDBJ whole genome shotgun (WGS) entry which is preliminary data.</text>
</comment>
<evidence type="ECO:0000256" key="5">
    <source>
        <dbReference type="ARBA" id="ARBA00023136"/>
    </source>
</evidence>
<dbReference type="Proteomes" id="UP001472677">
    <property type="component" value="Unassembled WGS sequence"/>
</dbReference>
<keyword evidence="3 6" id="KW-0187">Copper transport</keyword>
<evidence type="ECO:0000256" key="2">
    <source>
        <dbReference type="ARBA" id="ARBA00022692"/>
    </source>
</evidence>
<comment type="similarity">
    <text evidence="1 6">Belongs to the copper transporter (Ctr) (TC 1.A.56) family. SLC31A subfamily.</text>
</comment>
<keyword evidence="8" id="KW-1185">Reference proteome</keyword>
<name>A0ABR2C6S1_9ROSI</name>
<dbReference type="Pfam" id="PF04145">
    <property type="entry name" value="Ctr"/>
    <property type="match status" value="1"/>
</dbReference>
<feature type="transmembrane region" description="Helical" evidence="6">
    <location>
        <begin position="120"/>
        <end position="137"/>
    </location>
</feature>
<evidence type="ECO:0000256" key="6">
    <source>
        <dbReference type="RuleBase" id="RU367022"/>
    </source>
</evidence>
<proteinExistence type="inferred from homology"/>
<dbReference type="PANTHER" id="PTHR12483:SF83">
    <property type="entry name" value="COPPER TRANSPORT PROTEIN"/>
    <property type="match status" value="1"/>
</dbReference>
<dbReference type="PANTHER" id="PTHR12483">
    <property type="entry name" value="SOLUTE CARRIER FAMILY 31 COPPER TRANSPORTERS"/>
    <property type="match status" value="1"/>
</dbReference>
<keyword evidence="6" id="KW-0186">Copper</keyword>
<keyword evidence="6" id="KW-0406">Ion transport</keyword>
<organism evidence="7 8">
    <name type="scientific">Hibiscus sabdariffa</name>
    <name type="common">roselle</name>
    <dbReference type="NCBI Taxonomy" id="183260"/>
    <lineage>
        <taxon>Eukaryota</taxon>
        <taxon>Viridiplantae</taxon>
        <taxon>Streptophyta</taxon>
        <taxon>Embryophyta</taxon>
        <taxon>Tracheophyta</taxon>
        <taxon>Spermatophyta</taxon>
        <taxon>Magnoliopsida</taxon>
        <taxon>eudicotyledons</taxon>
        <taxon>Gunneridae</taxon>
        <taxon>Pentapetalae</taxon>
        <taxon>rosids</taxon>
        <taxon>malvids</taxon>
        <taxon>Malvales</taxon>
        <taxon>Malvaceae</taxon>
        <taxon>Malvoideae</taxon>
        <taxon>Hibiscus</taxon>
    </lineage>
</organism>
<keyword evidence="2 6" id="KW-0812">Transmembrane</keyword>
<dbReference type="InterPro" id="IPR007274">
    <property type="entry name" value="Cop_transporter"/>
</dbReference>